<dbReference type="SUPFAM" id="SSF55811">
    <property type="entry name" value="Nudix"/>
    <property type="match status" value="1"/>
</dbReference>
<evidence type="ECO:0000313" key="4">
    <source>
        <dbReference type="EMBL" id="MFC6378674.1"/>
    </source>
</evidence>
<sequence>MIIKFAAIIISNGKVLLVRKKETNIFISPGGKPEFGEAAEDCLRREIHEEIGVTLHNAVRFRTDCSVSAFEQEPIKIVSYLVEVNGEPVPSSEIEELRWVSFEDIDNLHVGSIFRDAVIPALKAGNLIE</sequence>
<dbReference type="PANTHER" id="PTHR43046:SF2">
    <property type="entry name" value="8-OXO-DGTP DIPHOSPHATASE-RELATED"/>
    <property type="match status" value="1"/>
</dbReference>
<dbReference type="InterPro" id="IPR015797">
    <property type="entry name" value="NUDIX_hydrolase-like_dom_sf"/>
</dbReference>
<reference evidence="5" key="1">
    <citation type="journal article" date="2019" name="Int. J. Syst. Evol. Microbiol.">
        <title>The Global Catalogue of Microorganisms (GCM) 10K type strain sequencing project: providing services to taxonomists for standard genome sequencing and annotation.</title>
        <authorList>
            <consortium name="The Broad Institute Genomics Platform"/>
            <consortium name="The Broad Institute Genome Sequencing Center for Infectious Disease"/>
            <person name="Wu L."/>
            <person name="Ma J."/>
        </authorList>
    </citation>
    <scope>NUCLEOTIDE SEQUENCE [LARGE SCALE GENOMIC DNA]</scope>
    <source>
        <strain evidence="5">CGMCC 1.18518</strain>
    </source>
</reference>
<proteinExistence type="predicted"/>
<evidence type="ECO:0000313" key="5">
    <source>
        <dbReference type="Proteomes" id="UP001596230"/>
    </source>
</evidence>
<dbReference type="Proteomes" id="UP001596230">
    <property type="component" value="Unassembled WGS sequence"/>
</dbReference>
<accession>A0ABW1VY76</accession>
<gene>
    <name evidence="4" type="ORF">ACFP9W_11415</name>
</gene>
<dbReference type="InterPro" id="IPR000086">
    <property type="entry name" value="NUDIX_hydrolase_dom"/>
</dbReference>
<keyword evidence="2" id="KW-0378">Hydrolase</keyword>
<feature type="domain" description="Nudix hydrolase" evidence="3">
    <location>
        <begin position="1"/>
        <end position="122"/>
    </location>
</feature>
<dbReference type="PROSITE" id="PS51462">
    <property type="entry name" value="NUDIX"/>
    <property type="match status" value="1"/>
</dbReference>
<dbReference type="PROSITE" id="PS00893">
    <property type="entry name" value="NUDIX_BOX"/>
    <property type="match status" value="1"/>
</dbReference>
<comment type="cofactor">
    <cofactor evidence="1">
        <name>Mg(2+)</name>
        <dbReference type="ChEBI" id="CHEBI:18420"/>
    </cofactor>
</comment>
<dbReference type="PANTHER" id="PTHR43046">
    <property type="entry name" value="GDP-MANNOSE MANNOSYL HYDROLASE"/>
    <property type="match status" value="1"/>
</dbReference>
<evidence type="ECO:0000256" key="1">
    <source>
        <dbReference type="ARBA" id="ARBA00001946"/>
    </source>
</evidence>
<comment type="caution">
    <text evidence="4">The sequence shown here is derived from an EMBL/GenBank/DDBJ whole genome shotgun (WGS) entry which is preliminary data.</text>
</comment>
<protein>
    <submittedName>
        <fullName evidence="4">NUDIX domain-containing protein</fullName>
    </submittedName>
</protein>
<organism evidence="4 5">
    <name type="scientific">Tatumella terrea</name>
    <dbReference type="NCBI Taxonomy" id="419007"/>
    <lineage>
        <taxon>Bacteria</taxon>
        <taxon>Pseudomonadati</taxon>
        <taxon>Pseudomonadota</taxon>
        <taxon>Gammaproteobacteria</taxon>
        <taxon>Enterobacterales</taxon>
        <taxon>Erwiniaceae</taxon>
        <taxon>Tatumella</taxon>
    </lineage>
</organism>
<dbReference type="InterPro" id="IPR020084">
    <property type="entry name" value="NUDIX_hydrolase_CS"/>
</dbReference>
<evidence type="ECO:0000259" key="3">
    <source>
        <dbReference type="PROSITE" id="PS51462"/>
    </source>
</evidence>
<keyword evidence="5" id="KW-1185">Reference proteome</keyword>
<dbReference type="Pfam" id="PF00293">
    <property type="entry name" value="NUDIX"/>
    <property type="match status" value="1"/>
</dbReference>
<dbReference type="RefSeq" id="WP_212714699.1">
    <property type="nucleotide sequence ID" value="NZ_JBHSUB010000013.1"/>
</dbReference>
<dbReference type="EMBL" id="JBHSUB010000013">
    <property type="protein sequence ID" value="MFC6378674.1"/>
    <property type="molecule type" value="Genomic_DNA"/>
</dbReference>
<evidence type="ECO:0000256" key="2">
    <source>
        <dbReference type="ARBA" id="ARBA00022801"/>
    </source>
</evidence>
<name>A0ABW1VY76_9GAMM</name>
<dbReference type="CDD" id="cd04690">
    <property type="entry name" value="NUDIX_Hydrolase"/>
    <property type="match status" value="1"/>
</dbReference>
<dbReference type="Gene3D" id="3.90.79.10">
    <property type="entry name" value="Nucleoside Triphosphate Pyrophosphohydrolase"/>
    <property type="match status" value="1"/>
</dbReference>